<feature type="domain" description="PaaA-like N-terminal" evidence="2">
    <location>
        <begin position="11"/>
        <end position="65"/>
    </location>
</feature>
<evidence type="ECO:0000313" key="4">
    <source>
        <dbReference type="Proteomes" id="UP000239203"/>
    </source>
</evidence>
<dbReference type="Pfam" id="PF00899">
    <property type="entry name" value="ThiF"/>
    <property type="match status" value="1"/>
</dbReference>
<dbReference type="Gene3D" id="3.40.50.720">
    <property type="entry name" value="NAD(P)-binding Rossmann-like Domain"/>
    <property type="match status" value="1"/>
</dbReference>
<dbReference type="AlphaFoldDB" id="A0A2S6GK25"/>
<dbReference type="PANTHER" id="PTHR10953:SF102">
    <property type="entry name" value="ADENYLYLTRANSFERASE AND SULFURTRANSFERASE MOCS3"/>
    <property type="match status" value="1"/>
</dbReference>
<name>A0A2S6GK25_9PSEU</name>
<keyword evidence="3" id="KW-0548">Nucleotidyltransferase</keyword>
<protein>
    <submittedName>
        <fullName evidence="3">Molybdopterin/thiamine biosynthesis adenylyltransferase</fullName>
    </submittedName>
</protein>
<evidence type="ECO:0000259" key="1">
    <source>
        <dbReference type="Pfam" id="PF00899"/>
    </source>
</evidence>
<evidence type="ECO:0000313" key="3">
    <source>
        <dbReference type="EMBL" id="PPK65540.1"/>
    </source>
</evidence>
<dbReference type="EMBL" id="PTIX01000013">
    <property type="protein sequence ID" value="PPK65540.1"/>
    <property type="molecule type" value="Genomic_DNA"/>
</dbReference>
<dbReference type="Proteomes" id="UP000239203">
    <property type="component" value="Unassembled WGS sequence"/>
</dbReference>
<keyword evidence="3" id="KW-0808">Transferase</keyword>
<gene>
    <name evidence="3" type="ORF">CLV40_11324</name>
</gene>
<reference evidence="3 4" key="1">
    <citation type="submission" date="2018-02" db="EMBL/GenBank/DDBJ databases">
        <title>Genomic Encyclopedia of Archaeal and Bacterial Type Strains, Phase II (KMG-II): from individual species to whole genera.</title>
        <authorList>
            <person name="Goeker M."/>
        </authorList>
    </citation>
    <scope>NUCLEOTIDE SEQUENCE [LARGE SCALE GENOMIC DNA]</scope>
    <source>
        <strain evidence="3 4">YU 961-1</strain>
    </source>
</reference>
<dbReference type="GO" id="GO:0016779">
    <property type="term" value="F:nucleotidyltransferase activity"/>
    <property type="evidence" value="ECO:0007669"/>
    <property type="project" value="UniProtKB-KW"/>
</dbReference>
<dbReference type="InterPro" id="IPR035985">
    <property type="entry name" value="Ubiquitin-activating_enz"/>
</dbReference>
<accession>A0A2S6GK25</accession>
<evidence type="ECO:0000259" key="2">
    <source>
        <dbReference type="Pfam" id="PF21475"/>
    </source>
</evidence>
<dbReference type="InterPro" id="IPR045886">
    <property type="entry name" value="ThiF/MoeB/HesA"/>
</dbReference>
<dbReference type="SUPFAM" id="SSF69572">
    <property type="entry name" value="Activating enzymes of the ubiquitin-like proteins"/>
    <property type="match status" value="1"/>
</dbReference>
<dbReference type="GO" id="GO:0008641">
    <property type="term" value="F:ubiquitin-like modifier activating enzyme activity"/>
    <property type="evidence" value="ECO:0007669"/>
    <property type="project" value="InterPro"/>
</dbReference>
<dbReference type="InterPro" id="IPR000594">
    <property type="entry name" value="ThiF_NAD_FAD-bd"/>
</dbReference>
<sequence>MPELKPLIKRSHHVVVSDAGHVAIGEIPGLSSILRDPPPWVPVALRRFDGAHTVQRVLKEVHITHPDVRIEEVEALAAALDAAHLLERIDDDLTELTPREQERYDRQMLQYTLFDRAGVPGTGYQTRLKRTTATVFGMGGWGTWLSLHLALNGFGGLRVVDGDTVERSNLNRQVLYSEDQLGHYKVDAAREALARINPHVAVDGFPEFATNDEARLREFITGAGIVFIAWASLGFYRKDTIAEKIHLIAEELRVPVCELGGDPLEISVGPIFPYDRGTVAYATVKAKNRGQIYDGDDVVRDLQRARMKNQFDNGNRTVNAWQSSPSLSVMAGLLVDQAVKYVTGYGESTLVGRKFVLDMGTLRTRTVEVL</sequence>
<keyword evidence="4" id="KW-1185">Reference proteome</keyword>
<dbReference type="RefSeq" id="WP_104480981.1">
    <property type="nucleotide sequence ID" value="NZ_CP154825.1"/>
</dbReference>
<dbReference type="GO" id="GO:0005737">
    <property type="term" value="C:cytoplasm"/>
    <property type="evidence" value="ECO:0007669"/>
    <property type="project" value="TreeGrafter"/>
</dbReference>
<dbReference type="InterPro" id="IPR049268">
    <property type="entry name" value="PaaA-like_N"/>
</dbReference>
<dbReference type="GO" id="GO:0004792">
    <property type="term" value="F:thiosulfate-cyanide sulfurtransferase activity"/>
    <property type="evidence" value="ECO:0007669"/>
    <property type="project" value="TreeGrafter"/>
</dbReference>
<comment type="caution">
    <text evidence="3">The sequence shown here is derived from an EMBL/GenBank/DDBJ whole genome shotgun (WGS) entry which is preliminary data.</text>
</comment>
<dbReference type="PANTHER" id="PTHR10953">
    <property type="entry name" value="UBIQUITIN-ACTIVATING ENZYME E1"/>
    <property type="match status" value="1"/>
</dbReference>
<proteinExistence type="predicted"/>
<dbReference type="Pfam" id="PF21475">
    <property type="entry name" value="PaaA-like_N"/>
    <property type="match status" value="1"/>
</dbReference>
<organism evidence="3 4">
    <name type="scientific">Actinokineospora auranticolor</name>
    <dbReference type="NCBI Taxonomy" id="155976"/>
    <lineage>
        <taxon>Bacteria</taxon>
        <taxon>Bacillati</taxon>
        <taxon>Actinomycetota</taxon>
        <taxon>Actinomycetes</taxon>
        <taxon>Pseudonocardiales</taxon>
        <taxon>Pseudonocardiaceae</taxon>
        <taxon>Actinokineospora</taxon>
    </lineage>
</organism>
<feature type="domain" description="THIF-type NAD/FAD binding fold" evidence="1">
    <location>
        <begin position="104"/>
        <end position="368"/>
    </location>
</feature>
<dbReference type="OrthoDB" id="9204719at2"/>